<reference evidence="2 3" key="2">
    <citation type="journal article" date="2016" name="Infect. Immun.">
        <title>Helicobacter saguini, a Novel Helicobacter Isolated from Cotton-Top Tamarins with Ulcerative Colitis, Has Proinflammatory Properties and Induces Typhlocolitis and Dysplasia in Gnotobiotic IL-10-/- Mice.</title>
        <authorList>
            <person name="Shen Z."/>
            <person name="Mannion A."/>
            <person name="Whary M.T."/>
            <person name="Muthupalani S."/>
            <person name="Sheh A."/>
            <person name="Feng Y."/>
            <person name="Gong G."/>
            <person name="Vandamme P."/>
            <person name="Holcombe H.R."/>
            <person name="Paster B.J."/>
            <person name="Fox J.G."/>
        </authorList>
    </citation>
    <scope>NUCLEOTIDE SEQUENCE [LARGE SCALE GENOMIC DNA]</scope>
    <source>
        <strain evidence="2 3">MIT 97-6194</strain>
    </source>
</reference>
<keyword evidence="3" id="KW-1185">Reference proteome</keyword>
<evidence type="ECO:0000313" key="4">
    <source>
        <dbReference type="Proteomes" id="UP000477070"/>
    </source>
</evidence>
<evidence type="ECO:0000313" key="2">
    <source>
        <dbReference type="EMBL" id="TLD91469.1"/>
    </source>
</evidence>
<evidence type="ECO:0000313" key="1">
    <source>
        <dbReference type="EMBL" id="MWV70207.1"/>
    </source>
</evidence>
<dbReference type="EMBL" id="QBIU01000002">
    <property type="protein sequence ID" value="MWV70207.1"/>
    <property type="molecule type" value="Genomic_DNA"/>
</dbReference>
<dbReference type="Proteomes" id="UP000029714">
    <property type="component" value="Unassembled WGS sequence"/>
</dbReference>
<dbReference type="RefSeq" id="WP_034570224.1">
    <property type="nucleotide sequence ID" value="NZ_JRMP02000039.1"/>
</dbReference>
<sequence length="70" mass="7910">MTLGAEITKNAENIAKVSKDSNLTINGFSKEFEADILQDMKEFEKELQNKTAELYDSHADFLKDLDNGKI</sequence>
<reference evidence="2" key="3">
    <citation type="submission" date="2018-04" db="EMBL/GenBank/DDBJ databases">
        <authorList>
            <person name="Sheh A."/>
            <person name="Shen Z."/>
            <person name="Mannion A.J."/>
            <person name="Fox J.G."/>
        </authorList>
    </citation>
    <scope>NUCLEOTIDE SEQUENCE</scope>
    <source>
        <strain evidence="2">MIT 97-6194</strain>
    </source>
</reference>
<evidence type="ECO:0000313" key="3">
    <source>
        <dbReference type="Proteomes" id="UP000029714"/>
    </source>
</evidence>
<reference evidence="1 4" key="4">
    <citation type="submission" date="2019-12" db="EMBL/GenBank/DDBJ databases">
        <title>Multi-Generational Helicobacter saguini Isolates.</title>
        <authorList>
            <person name="Mannion A."/>
            <person name="Shen Z."/>
            <person name="Fox J.G."/>
        </authorList>
    </citation>
    <scope>NUCLEOTIDE SEQUENCE [LARGE SCALE GENOMIC DNA]</scope>
    <source>
        <strain evidence="1">16-048</strain>
        <strain evidence="4">16-048 (F4)</strain>
    </source>
</reference>
<dbReference type="Proteomes" id="UP000477070">
    <property type="component" value="Unassembled WGS sequence"/>
</dbReference>
<reference evidence="2 3" key="1">
    <citation type="journal article" date="2014" name="Genome Announc.">
        <title>Draft genome sequences of eight enterohepatic helicobacter species isolated from both laboratory and wild rodents.</title>
        <authorList>
            <person name="Sheh A."/>
            <person name="Shen Z."/>
            <person name="Fox J.G."/>
        </authorList>
    </citation>
    <scope>NUCLEOTIDE SEQUENCE [LARGE SCALE GENOMIC DNA]</scope>
    <source>
        <strain evidence="2 3">MIT 97-6194</strain>
    </source>
</reference>
<comment type="caution">
    <text evidence="2">The sequence shown here is derived from an EMBL/GenBank/DDBJ whole genome shotgun (WGS) entry which is preliminary data.</text>
</comment>
<dbReference type="AlphaFoldDB" id="A0A347VYZ8"/>
<organism evidence="2 3">
    <name type="scientific">Helicobacter saguini</name>
    <dbReference type="NCBI Taxonomy" id="1548018"/>
    <lineage>
        <taxon>Bacteria</taxon>
        <taxon>Pseudomonadati</taxon>
        <taxon>Campylobacterota</taxon>
        <taxon>Epsilonproteobacteria</taxon>
        <taxon>Campylobacterales</taxon>
        <taxon>Helicobacteraceae</taxon>
        <taxon>Helicobacter</taxon>
    </lineage>
</organism>
<proteinExistence type="predicted"/>
<gene>
    <name evidence="1" type="ORF">DCO61_09395</name>
    <name evidence="2" type="ORF">LS64_011960</name>
</gene>
<name>A0A347VYZ8_9HELI</name>
<accession>A0A347VYZ8</accession>
<protein>
    <submittedName>
        <fullName evidence="2">Uncharacterized protein</fullName>
    </submittedName>
</protein>
<dbReference type="EMBL" id="JRMP02000039">
    <property type="protein sequence ID" value="TLD91469.1"/>
    <property type="molecule type" value="Genomic_DNA"/>
</dbReference>